<gene>
    <name evidence="1" type="ORF">ACZ87_02634</name>
</gene>
<dbReference type="AlphaFoldDB" id="A0A328TND2"/>
<organism evidence="1 2">
    <name type="scientific">Candidatus Erwinia dacicola</name>
    <dbReference type="NCBI Taxonomy" id="252393"/>
    <lineage>
        <taxon>Bacteria</taxon>
        <taxon>Pseudomonadati</taxon>
        <taxon>Pseudomonadota</taxon>
        <taxon>Gammaproteobacteria</taxon>
        <taxon>Enterobacterales</taxon>
        <taxon>Erwiniaceae</taxon>
        <taxon>Erwinia</taxon>
    </lineage>
</organism>
<dbReference type="Proteomes" id="UP000244334">
    <property type="component" value="Unassembled WGS sequence"/>
</dbReference>
<evidence type="ECO:0000313" key="1">
    <source>
        <dbReference type="EMBL" id="RAP70561.1"/>
    </source>
</evidence>
<protein>
    <submittedName>
        <fullName evidence="1">Uncharacterized protein</fullName>
    </submittedName>
</protein>
<accession>A0A328TND2</accession>
<proteinExistence type="predicted"/>
<keyword evidence="2" id="KW-1185">Reference proteome</keyword>
<comment type="caution">
    <text evidence="1">The sequence shown here is derived from an EMBL/GenBank/DDBJ whole genome shotgun (WGS) entry which is preliminary data.</text>
</comment>
<dbReference type="EMBL" id="LJAM02000315">
    <property type="protein sequence ID" value="RAP70561.1"/>
    <property type="molecule type" value="Genomic_DNA"/>
</dbReference>
<sequence>MWGVIILILIVHTSDKPTTFDWRGFGRKIRFDTRREKTT</sequence>
<evidence type="ECO:0000313" key="2">
    <source>
        <dbReference type="Proteomes" id="UP000244334"/>
    </source>
</evidence>
<name>A0A328TND2_9GAMM</name>
<reference evidence="1" key="1">
    <citation type="submission" date="2018-04" db="EMBL/GenBank/DDBJ databases">
        <title>Genomes of the Obligate Erwinia dacicola and Facultative Enterobacter sp. OLF Endosymbionts of the Olive Fruit fly, Bactrocera oleae.</title>
        <authorList>
            <person name="Estes A.M."/>
            <person name="Hearn D.J."/>
            <person name="Agarwal S."/>
            <person name="Pierson E.A."/>
            <person name="Dunning-Hotopp J.C."/>
        </authorList>
    </citation>
    <scope>NUCLEOTIDE SEQUENCE [LARGE SCALE GENOMIC DNA]</scope>
    <source>
        <strain evidence="1">Oroville</strain>
    </source>
</reference>